<dbReference type="AlphaFoldDB" id="A0A0P1NWN1"/>
<dbReference type="Proteomes" id="UP000199197">
    <property type="component" value="Unassembled WGS sequence"/>
</dbReference>
<organism evidence="1 2">
    <name type="scientific">Candidatus Chryseopegocella kryptomonas</name>
    <dbReference type="NCBI Taxonomy" id="1633643"/>
    <lineage>
        <taxon>Bacteria</taxon>
        <taxon>Pseudomonadati</taxon>
        <taxon>Candidatus Kryptoniota</taxon>
        <taxon>Candidatus Chryseopegocella</taxon>
    </lineage>
</organism>
<evidence type="ECO:0000313" key="1">
    <source>
        <dbReference type="EMBL" id="CUT03919.1"/>
    </source>
</evidence>
<name>A0A0P1NWN1_9BACT</name>
<proteinExistence type="predicted"/>
<keyword evidence="2" id="KW-1185">Reference proteome</keyword>
<sequence>MFNGEKRKMRKSIGLNLKFFFVLTFTLLLIFLNGCSKEPNDVGFGLLPENEIFNVKVYEDSVEVYAENIQNFISNSSSNILFIGNYENISCAVLIRFDIPDTLRDVKLNWARVRLFKSGSFIGDSTIPAHFTAHKVLSNYYDTLYDSRVIGEFNNVPDSVNYFQIDTSVVREWLLGKNYGLYLKPQNYGVIWAFNSLDEMLYTPALEVEVQKNDGRIDTVRFFYGSDGYIAKATGEVDTNYIVLQSGVGLRSILKFDVSKVPKNIIVNRAEISLYLKEKVKYGTAGVDSLIGSFITDSELLKKSLGGLEGNYLGLRNPLDTLEYIIPVTTPVQRWVNGEGNKGILLRCYNEQDNFDRYVFYFKDRRPKLKIYYTTKPGI</sequence>
<accession>A0A0P1NWN1</accession>
<evidence type="ECO:0000313" key="2">
    <source>
        <dbReference type="Proteomes" id="UP000199197"/>
    </source>
</evidence>
<dbReference type="EMBL" id="CZVW01000019">
    <property type="protein sequence ID" value="CUT03919.1"/>
    <property type="molecule type" value="Genomic_DNA"/>
</dbReference>
<gene>
    <name evidence="1" type="ORF">JGI23_01586</name>
</gene>
<protein>
    <recommendedName>
        <fullName evidence="3">DNRLRE domain-containing protein</fullName>
    </recommendedName>
</protein>
<reference evidence="2" key="1">
    <citation type="submission" date="2015-11" db="EMBL/GenBank/DDBJ databases">
        <authorList>
            <person name="Varghese N."/>
        </authorList>
    </citation>
    <scope>NUCLEOTIDE SEQUENCE [LARGE SCALE GENOMIC DNA]</scope>
    <source>
        <strain evidence="2">JGI-23</strain>
    </source>
</reference>
<evidence type="ECO:0008006" key="3">
    <source>
        <dbReference type="Google" id="ProtNLM"/>
    </source>
</evidence>